<gene>
    <name evidence="3" type="ORF">CHU95_08025</name>
</gene>
<dbReference type="Pfam" id="PF13840">
    <property type="entry name" value="ACT_7"/>
    <property type="match status" value="1"/>
</dbReference>
<dbReference type="InterPro" id="IPR051719">
    <property type="entry name" value="CASTOR_mTORC1"/>
</dbReference>
<dbReference type="InterPro" id="IPR016540">
    <property type="entry name" value="UCP008459"/>
</dbReference>
<protein>
    <submittedName>
        <fullName evidence="3">Amino acid-binding protein</fullName>
    </submittedName>
</protein>
<evidence type="ECO:0000259" key="1">
    <source>
        <dbReference type="Pfam" id="PF13840"/>
    </source>
</evidence>
<dbReference type="PANTHER" id="PTHR31131:SF6">
    <property type="entry name" value="CASTOR ACT DOMAIN-CONTAINING PROTEIN"/>
    <property type="match status" value="1"/>
</dbReference>
<evidence type="ECO:0000259" key="2">
    <source>
        <dbReference type="Pfam" id="PF21631"/>
    </source>
</evidence>
<comment type="caution">
    <text evidence="3">The sequence shown here is derived from an EMBL/GenBank/DDBJ whole genome shotgun (WGS) entry which is preliminary data.</text>
</comment>
<organism evidence="3 4">
    <name type="scientific">Niveispirillum lacus</name>
    <dbReference type="NCBI Taxonomy" id="1981099"/>
    <lineage>
        <taxon>Bacteria</taxon>
        <taxon>Pseudomonadati</taxon>
        <taxon>Pseudomonadota</taxon>
        <taxon>Alphaproteobacteria</taxon>
        <taxon>Rhodospirillales</taxon>
        <taxon>Azospirillaceae</taxon>
        <taxon>Niveispirillum</taxon>
    </lineage>
</organism>
<name>A0A255Z2N1_9PROT</name>
<feature type="domain" description="CASTOR ACT" evidence="1">
    <location>
        <begin position="61"/>
        <end position="119"/>
    </location>
</feature>
<accession>A0A255Z2N1</accession>
<dbReference type="SUPFAM" id="SSF55021">
    <property type="entry name" value="ACT-like"/>
    <property type="match status" value="2"/>
</dbReference>
<keyword evidence="4" id="KW-1185">Reference proteome</keyword>
<dbReference type="PANTHER" id="PTHR31131">
    <property type="entry name" value="CHROMOSOME 1, WHOLE GENOME SHOTGUN SEQUENCE"/>
    <property type="match status" value="1"/>
</dbReference>
<sequence>MPSLPLTLLPDQLAVCRLAPAAPLPAWAAGPGFVSITRTDEELSVVVRQDRIPADVAAVGPWRALKVQGPLDFALTGILAALTAPLADAGISLFAIATYDTDYILVREETLQAAITALTAAGHRVAG</sequence>
<evidence type="ECO:0000313" key="3">
    <source>
        <dbReference type="EMBL" id="OYQ35174.1"/>
    </source>
</evidence>
<dbReference type="PIRSF" id="PIRSF008459">
    <property type="entry name" value="UCP008459"/>
    <property type="match status" value="1"/>
</dbReference>
<dbReference type="Gene3D" id="3.30.2130.10">
    <property type="entry name" value="VC0802-like"/>
    <property type="match status" value="1"/>
</dbReference>
<dbReference type="InterPro" id="IPR027795">
    <property type="entry name" value="CASTOR_ACT_dom"/>
</dbReference>
<evidence type="ECO:0000313" key="4">
    <source>
        <dbReference type="Proteomes" id="UP000216998"/>
    </source>
</evidence>
<dbReference type="OrthoDB" id="5615858at2"/>
<dbReference type="InterPro" id="IPR049447">
    <property type="entry name" value="A9CJY8-like_N"/>
</dbReference>
<feature type="domain" description="A9CJY8-like N-terminal" evidence="2">
    <location>
        <begin position="12"/>
        <end position="55"/>
    </location>
</feature>
<dbReference type="AlphaFoldDB" id="A0A255Z2N1"/>
<dbReference type="EMBL" id="NOXU01000026">
    <property type="protein sequence ID" value="OYQ35174.1"/>
    <property type="molecule type" value="Genomic_DNA"/>
</dbReference>
<proteinExistence type="predicted"/>
<reference evidence="3 4" key="1">
    <citation type="submission" date="2017-07" db="EMBL/GenBank/DDBJ databases">
        <title>Niveispirillum cyanobacteriorum sp. nov., isolated from cyanobacterial aggregates in a eutrophic lake.</title>
        <authorList>
            <person name="Cai H."/>
        </authorList>
    </citation>
    <scope>NUCLEOTIDE SEQUENCE [LARGE SCALE GENOMIC DNA]</scope>
    <source>
        <strain evidence="4">TH1-14</strain>
    </source>
</reference>
<dbReference type="RefSeq" id="WP_094455526.1">
    <property type="nucleotide sequence ID" value="NZ_NOXU01000026.1"/>
</dbReference>
<dbReference type="Pfam" id="PF21631">
    <property type="entry name" value="A9CJY8-like_N"/>
    <property type="match status" value="1"/>
</dbReference>
<dbReference type="Proteomes" id="UP000216998">
    <property type="component" value="Unassembled WGS sequence"/>
</dbReference>
<dbReference type="InterPro" id="IPR045865">
    <property type="entry name" value="ACT-like_dom_sf"/>
</dbReference>